<dbReference type="Proteomes" id="UP000184240">
    <property type="component" value="Unassembled WGS sequence"/>
</dbReference>
<gene>
    <name evidence="1" type="ORF">DSM01_1106</name>
    <name evidence="2" type="ORF">SAMN04487999_1811</name>
</gene>
<evidence type="ECO:0000313" key="3">
    <source>
        <dbReference type="Proteomes" id="UP000184240"/>
    </source>
</evidence>
<accession>A0A1M5XZ59</accession>
<evidence type="ECO:0000313" key="4">
    <source>
        <dbReference type="Proteomes" id="UP000290037"/>
    </source>
</evidence>
<protein>
    <submittedName>
        <fullName evidence="2">Uncharacterized protein</fullName>
    </submittedName>
</protein>
<dbReference type="Pfam" id="PF21857">
    <property type="entry name" value="DUF6913"/>
    <property type="match status" value="1"/>
</dbReference>
<evidence type="ECO:0000313" key="2">
    <source>
        <dbReference type="EMBL" id="SHI05032.1"/>
    </source>
</evidence>
<dbReference type="Proteomes" id="UP000290037">
    <property type="component" value="Unassembled WGS sequence"/>
</dbReference>
<dbReference type="InterPro" id="IPR054207">
    <property type="entry name" value="DUF6913"/>
</dbReference>
<keyword evidence="4" id="KW-1185">Reference proteome</keyword>
<organism evidence="2 3">
    <name type="scientific">Leeuwenhoekiella palythoae</name>
    <dbReference type="NCBI Taxonomy" id="573501"/>
    <lineage>
        <taxon>Bacteria</taxon>
        <taxon>Pseudomonadati</taxon>
        <taxon>Bacteroidota</taxon>
        <taxon>Flavobacteriia</taxon>
        <taxon>Flavobacteriales</taxon>
        <taxon>Flavobacteriaceae</taxon>
        <taxon>Leeuwenhoekiella</taxon>
    </lineage>
</organism>
<dbReference type="AlphaFoldDB" id="A0A1M5XZ59"/>
<sequence>MFLDGLKHNLVKTKVNNWLAQPTTHKEVGHITNVVILVEARFVNEGKNLLKRLDKLTQSSENKLVVFAEKRADQSAEDLLYLSKKDFSLFGNLKNEAVKNLIEQPFGLLISYYTSENVFLNFVATQSKAAFKVGIDHKNTAINALTIQVEPTDVAAFETELVKYLKLLKRIE</sequence>
<name>A0A1M5XZ59_9FLAO</name>
<reference evidence="1 4" key="3">
    <citation type="submission" date="2018-07" db="EMBL/GenBank/DDBJ databases">
        <title>Leeuwenhoekiella genomics.</title>
        <authorList>
            <person name="Tahon G."/>
            <person name="Willems A."/>
        </authorList>
    </citation>
    <scope>NUCLEOTIDE SEQUENCE [LARGE SCALE GENOMIC DNA]</scope>
    <source>
        <strain evidence="1 4">LMG 24856</strain>
    </source>
</reference>
<dbReference type="EMBL" id="QOVN01000002">
    <property type="protein sequence ID" value="RXG30356.1"/>
    <property type="molecule type" value="Genomic_DNA"/>
</dbReference>
<dbReference type="OrthoDB" id="1430532at2"/>
<dbReference type="RefSeq" id="WP_072982373.1">
    <property type="nucleotide sequence ID" value="NZ_FQXT01000003.1"/>
</dbReference>
<dbReference type="EMBL" id="FQXT01000003">
    <property type="protein sequence ID" value="SHI05032.1"/>
    <property type="molecule type" value="Genomic_DNA"/>
</dbReference>
<dbReference type="STRING" id="573501.SAMN04487999_1811"/>
<reference evidence="2" key="2">
    <citation type="submission" date="2016-11" db="EMBL/GenBank/DDBJ databases">
        <authorList>
            <person name="Jaros S."/>
            <person name="Januszkiewicz K."/>
            <person name="Wedrychowicz H."/>
        </authorList>
    </citation>
    <scope>NUCLEOTIDE SEQUENCE [LARGE SCALE GENOMIC DNA]</scope>
    <source>
        <strain evidence="2">DSM 19859</strain>
    </source>
</reference>
<reference evidence="3" key="1">
    <citation type="submission" date="2016-11" db="EMBL/GenBank/DDBJ databases">
        <authorList>
            <person name="Varghese N."/>
            <person name="Submissions S."/>
        </authorList>
    </citation>
    <scope>NUCLEOTIDE SEQUENCE [LARGE SCALE GENOMIC DNA]</scope>
    <source>
        <strain evidence="3">DSM 19859</strain>
    </source>
</reference>
<proteinExistence type="predicted"/>
<evidence type="ECO:0000313" key="1">
    <source>
        <dbReference type="EMBL" id="RXG30356.1"/>
    </source>
</evidence>